<keyword evidence="15" id="KW-1185">Reference proteome</keyword>
<name>A0A845QUJ4_9CLOT</name>
<evidence type="ECO:0000256" key="1">
    <source>
        <dbReference type="ARBA" id="ARBA00009922"/>
    </source>
</evidence>
<evidence type="ECO:0000256" key="3">
    <source>
        <dbReference type="ARBA" id="ARBA00022801"/>
    </source>
</evidence>
<evidence type="ECO:0000313" key="15">
    <source>
        <dbReference type="Proteomes" id="UP000467132"/>
    </source>
</evidence>
<comment type="caution">
    <text evidence="14">The sequence shown here is derived from an EMBL/GenBank/DDBJ whole genome shotgun (WGS) entry which is preliminary data.</text>
</comment>
<dbReference type="PROSITE" id="PS51198">
    <property type="entry name" value="UVRD_HELICASE_ATP_BIND"/>
    <property type="match status" value="1"/>
</dbReference>
<evidence type="ECO:0000259" key="13">
    <source>
        <dbReference type="PROSITE" id="PS51217"/>
    </source>
</evidence>
<evidence type="ECO:0000256" key="6">
    <source>
        <dbReference type="ARBA" id="ARBA00023125"/>
    </source>
</evidence>
<protein>
    <recommendedName>
        <fullName evidence="9">DNA 3'-5' helicase</fullName>
        <ecNumber evidence="9">5.6.2.4</ecNumber>
    </recommendedName>
</protein>
<organism evidence="14 15">
    <name type="scientific">Senegalia massiliensis</name>
    <dbReference type="NCBI Taxonomy" id="1720316"/>
    <lineage>
        <taxon>Bacteria</taxon>
        <taxon>Bacillati</taxon>
        <taxon>Bacillota</taxon>
        <taxon>Clostridia</taxon>
        <taxon>Eubacteriales</taxon>
        <taxon>Clostridiaceae</taxon>
        <taxon>Senegalia</taxon>
    </lineage>
</organism>
<dbReference type="GO" id="GO:0005524">
    <property type="term" value="F:ATP binding"/>
    <property type="evidence" value="ECO:0007669"/>
    <property type="project" value="UniProtKB-UniRule"/>
</dbReference>
<keyword evidence="3 11" id="KW-0378">Hydrolase</keyword>
<dbReference type="SUPFAM" id="SSF52540">
    <property type="entry name" value="P-loop containing nucleoside triphosphate hydrolases"/>
    <property type="match status" value="1"/>
</dbReference>
<evidence type="ECO:0000313" key="14">
    <source>
        <dbReference type="EMBL" id="NBI05911.1"/>
    </source>
</evidence>
<dbReference type="Gene3D" id="1.10.486.10">
    <property type="entry name" value="PCRA, domain 4"/>
    <property type="match status" value="1"/>
</dbReference>
<dbReference type="Gene3D" id="1.10.10.160">
    <property type="match status" value="1"/>
</dbReference>
<dbReference type="Proteomes" id="UP000467132">
    <property type="component" value="Unassembled WGS sequence"/>
</dbReference>
<comment type="catalytic activity">
    <reaction evidence="8">
        <text>Couples ATP hydrolysis with the unwinding of duplex DNA by translocating in the 3'-5' direction.</text>
        <dbReference type="EC" id="5.6.2.4"/>
    </reaction>
</comment>
<dbReference type="GO" id="GO:0043138">
    <property type="term" value="F:3'-5' DNA helicase activity"/>
    <property type="evidence" value="ECO:0007669"/>
    <property type="project" value="UniProtKB-EC"/>
</dbReference>
<dbReference type="PROSITE" id="PS51217">
    <property type="entry name" value="UVRD_HELICASE_CTER"/>
    <property type="match status" value="1"/>
</dbReference>
<dbReference type="InterPro" id="IPR014016">
    <property type="entry name" value="UvrD-like_ATP-bd"/>
</dbReference>
<dbReference type="Pfam" id="PF00580">
    <property type="entry name" value="UvrD-helicase"/>
    <property type="match status" value="1"/>
</dbReference>
<accession>A0A845QUJ4</accession>
<dbReference type="InterPro" id="IPR014017">
    <property type="entry name" value="DNA_helicase_UvrD-like_C"/>
</dbReference>
<dbReference type="GO" id="GO:0033202">
    <property type="term" value="C:DNA helicase complex"/>
    <property type="evidence" value="ECO:0007669"/>
    <property type="project" value="TreeGrafter"/>
</dbReference>
<dbReference type="GO" id="GO:0003677">
    <property type="term" value="F:DNA binding"/>
    <property type="evidence" value="ECO:0007669"/>
    <property type="project" value="UniProtKB-KW"/>
</dbReference>
<dbReference type="InterPro" id="IPR000212">
    <property type="entry name" value="DNA_helicase_UvrD/REP"/>
</dbReference>
<feature type="domain" description="UvrD-like helicase C-terminal" evidence="13">
    <location>
        <begin position="311"/>
        <end position="570"/>
    </location>
</feature>
<evidence type="ECO:0000259" key="12">
    <source>
        <dbReference type="PROSITE" id="PS51198"/>
    </source>
</evidence>
<dbReference type="Gene3D" id="3.40.50.300">
    <property type="entry name" value="P-loop containing nucleotide triphosphate hydrolases"/>
    <property type="match status" value="2"/>
</dbReference>
<dbReference type="CDD" id="cd17932">
    <property type="entry name" value="DEXQc_UvrD"/>
    <property type="match status" value="1"/>
</dbReference>
<evidence type="ECO:0000256" key="10">
    <source>
        <dbReference type="ARBA" id="ARBA00048988"/>
    </source>
</evidence>
<dbReference type="PANTHER" id="PTHR11070">
    <property type="entry name" value="UVRD / RECB / PCRA DNA HELICASE FAMILY MEMBER"/>
    <property type="match status" value="1"/>
</dbReference>
<evidence type="ECO:0000256" key="9">
    <source>
        <dbReference type="ARBA" id="ARBA00034808"/>
    </source>
</evidence>
<evidence type="ECO:0000256" key="2">
    <source>
        <dbReference type="ARBA" id="ARBA00022741"/>
    </source>
</evidence>
<gene>
    <name evidence="14" type="ORF">D3Z33_03445</name>
</gene>
<dbReference type="PANTHER" id="PTHR11070:SF2">
    <property type="entry name" value="ATP-DEPENDENT DNA HELICASE SRS2"/>
    <property type="match status" value="1"/>
</dbReference>
<dbReference type="EMBL" id="QXXA01000004">
    <property type="protein sequence ID" value="NBI05911.1"/>
    <property type="molecule type" value="Genomic_DNA"/>
</dbReference>
<dbReference type="AlphaFoldDB" id="A0A845QUJ4"/>
<dbReference type="InterPro" id="IPR013986">
    <property type="entry name" value="DExx_box_DNA_helicase_dom_sf"/>
</dbReference>
<evidence type="ECO:0000256" key="11">
    <source>
        <dbReference type="PROSITE-ProRule" id="PRU00560"/>
    </source>
</evidence>
<dbReference type="GO" id="GO:0016787">
    <property type="term" value="F:hydrolase activity"/>
    <property type="evidence" value="ECO:0007669"/>
    <property type="project" value="UniProtKB-UniRule"/>
</dbReference>
<keyword evidence="6" id="KW-0238">DNA-binding</keyword>
<dbReference type="EC" id="5.6.2.4" evidence="9"/>
<comment type="catalytic activity">
    <reaction evidence="10">
        <text>ATP + H2O = ADP + phosphate + H(+)</text>
        <dbReference type="Rhea" id="RHEA:13065"/>
        <dbReference type="ChEBI" id="CHEBI:15377"/>
        <dbReference type="ChEBI" id="CHEBI:15378"/>
        <dbReference type="ChEBI" id="CHEBI:30616"/>
        <dbReference type="ChEBI" id="CHEBI:43474"/>
        <dbReference type="ChEBI" id="CHEBI:456216"/>
        <dbReference type="EC" id="5.6.2.4"/>
    </reaction>
</comment>
<evidence type="ECO:0000256" key="7">
    <source>
        <dbReference type="ARBA" id="ARBA00023235"/>
    </source>
</evidence>
<evidence type="ECO:0000256" key="5">
    <source>
        <dbReference type="ARBA" id="ARBA00022840"/>
    </source>
</evidence>
<evidence type="ECO:0000256" key="4">
    <source>
        <dbReference type="ARBA" id="ARBA00022806"/>
    </source>
</evidence>
<dbReference type="OrthoDB" id="9810135at2"/>
<keyword evidence="4 11" id="KW-0347">Helicase</keyword>
<keyword evidence="2 11" id="KW-0547">Nucleotide-binding</keyword>
<comment type="similarity">
    <text evidence="1">Belongs to the helicase family. UvrD subfamily.</text>
</comment>
<dbReference type="Pfam" id="PF13361">
    <property type="entry name" value="UvrD_C"/>
    <property type="match status" value="1"/>
</dbReference>
<feature type="binding site" evidence="11">
    <location>
        <begin position="49"/>
        <end position="56"/>
    </location>
    <ligand>
        <name>ATP</name>
        <dbReference type="ChEBI" id="CHEBI:30616"/>
    </ligand>
</feature>
<reference evidence="14 15" key="1">
    <citation type="submission" date="2018-08" db="EMBL/GenBank/DDBJ databases">
        <title>Murine metabolic-syndrome-specific gut microbial biobank.</title>
        <authorList>
            <person name="Liu C."/>
        </authorList>
    </citation>
    <scope>NUCLEOTIDE SEQUENCE [LARGE SCALE GENOMIC DNA]</scope>
    <source>
        <strain evidence="14 15">583</strain>
    </source>
</reference>
<dbReference type="GO" id="GO:0000725">
    <property type="term" value="P:recombinational repair"/>
    <property type="evidence" value="ECO:0007669"/>
    <property type="project" value="TreeGrafter"/>
</dbReference>
<keyword evidence="7" id="KW-0413">Isomerase</keyword>
<evidence type="ECO:0000256" key="8">
    <source>
        <dbReference type="ARBA" id="ARBA00034617"/>
    </source>
</evidence>
<sequence>MIYFYIIDKGVSLLSNNFFDNLSSNFNINLNPQQREAVLHKNGPALVLAVPGAGKTTVLISRTANLILNHNINPQNILSVTFSKASAIDMKSRFSKVFGNNLDRKVHFSTIHSFAYSVIRYYSKISNDYYTLIEGKNSPVNKISILKKLYMELNNSMPSEEKLEELLNAVGFVKNMLLNKEDFTTYKKLKINNFKKIYAKYESYKKQNNYIDFDDMLSLTISIFEKNPLILSNLKQRYQYIQVDEGQDTSRAQHKIIRLLSSPKNNLFIVADDDQSIYGFRGAYPEYLLNFEKNYSHSKKFFMEQNYRSSSNIVDTSNKFITNNTIRYSKNLYTENSEESPVTIIKFKDEKKQYEYLFDNLKNNSHDSAILFRNNISTISIVDGLLKNNIPFFVRDSNITFFNHWIVRDILSFIKLSYDETDINSFEKIYYRMNGYISKKQISFIKSKNIDESIFNKLLNFPDLKIYQKNNIKRIRDKFKVIRKLNAKTAIDSILYDLEYDEFLRKNSKRYGQSYENIKIIISTIKLICRDLESPILLIDRLNYIKKSLYENRDFGEEKVRLSTFHSAKGLEFERVFMIDLIDNEFPNSNSIDEYEMGNKKPLEEERRLFYVGMTRAKKDLKLLTYKSRDGEEVLISRFVAELERIISNQSLGINNGDNIVHKSFGKGIVLDIDKDILTIKFEKYGKKKVSLSLSMENNLLKVV</sequence>
<feature type="domain" description="UvrD-like helicase ATP-binding" evidence="12">
    <location>
        <begin position="28"/>
        <end position="310"/>
    </location>
</feature>
<dbReference type="InterPro" id="IPR027417">
    <property type="entry name" value="P-loop_NTPase"/>
</dbReference>
<proteinExistence type="inferred from homology"/>
<keyword evidence="5 11" id="KW-0067">ATP-binding</keyword>
<dbReference type="GO" id="GO:0005829">
    <property type="term" value="C:cytosol"/>
    <property type="evidence" value="ECO:0007669"/>
    <property type="project" value="TreeGrafter"/>
</dbReference>